<dbReference type="NCBIfam" id="NF047352">
    <property type="entry name" value="P_loop_sacsin"/>
    <property type="match status" value="3"/>
</dbReference>
<dbReference type="CDD" id="cd06257">
    <property type="entry name" value="DnaJ"/>
    <property type="match status" value="1"/>
</dbReference>
<dbReference type="Pfam" id="PF25794">
    <property type="entry name" value="SACS"/>
    <property type="match status" value="3"/>
</dbReference>
<evidence type="ECO:0000313" key="3">
    <source>
        <dbReference type="EMBL" id="KAK7488211.1"/>
    </source>
</evidence>
<comment type="caution">
    <text evidence="3">The sequence shown here is derived from an EMBL/GenBank/DDBJ whole genome shotgun (WGS) entry which is preliminary data.</text>
</comment>
<gene>
    <name evidence="3" type="ORF">BaRGS_00020518</name>
</gene>
<feature type="compositionally biased region" description="Polar residues" evidence="1">
    <location>
        <begin position="2978"/>
        <end position="2987"/>
    </location>
</feature>
<dbReference type="PROSITE" id="PS51145">
    <property type="entry name" value="ZU5"/>
    <property type="match status" value="1"/>
</dbReference>
<feature type="region of interest" description="Disordered" evidence="1">
    <location>
        <begin position="5195"/>
        <end position="5232"/>
    </location>
</feature>
<dbReference type="PANTHER" id="PTHR46919">
    <property type="entry name" value="ZINC FINGER, C3HC4 TYPE (RING FINGER) FAMILY PROTEIN"/>
    <property type="match status" value="1"/>
</dbReference>
<organism evidence="3 4">
    <name type="scientific">Batillaria attramentaria</name>
    <dbReference type="NCBI Taxonomy" id="370345"/>
    <lineage>
        <taxon>Eukaryota</taxon>
        <taxon>Metazoa</taxon>
        <taxon>Spiralia</taxon>
        <taxon>Lophotrochozoa</taxon>
        <taxon>Mollusca</taxon>
        <taxon>Gastropoda</taxon>
        <taxon>Caenogastropoda</taxon>
        <taxon>Sorbeoconcha</taxon>
        <taxon>Cerithioidea</taxon>
        <taxon>Batillariidae</taxon>
        <taxon>Batillaria</taxon>
    </lineage>
</organism>
<dbReference type="SMART" id="SM00218">
    <property type="entry name" value="ZU5"/>
    <property type="match status" value="1"/>
</dbReference>
<dbReference type="PANTHER" id="PTHR46919:SF2">
    <property type="entry name" value="SACSIN"/>
    <property type="match status" value="1"/>
</dbReference>
<dbReference type="Pfam" id="PF00791">
    <property type="entry name" value="ZU5"/>
    <property type="match status" value="1"/>
</dbReference>
<keyword evidence="4" id="KW-1185">Reference proteome</keyword>
<dbReference type="InterPro" id="IPR001623">
    <property type="entry name" value="DnaJ_domain"/>
</dbReference>
<feature type="compositionally biased region" description="Polar residues" evidence="1">
    <location>
        <begin position="2871"/>
        <end position="2880"/>
    </location>
</feature>
<feature type="compositionally biased region" description="Polar residues" evidence="1">
    <location>
        <begin position="415"/>
        <end position="425"/>
    </location>
</feature>
<feature type="domain" description="ZU5" evidence="2">
    <location>
        <begin position="4738"/>
        <end position="4935"/>
    </location>
</feature>
<feature type="compositionally biased region" description="Polar residues" evidence="1">
    <location>
        <begin position="4569"/>
        <end position="4583"/>
    </location>
</feature>
<dbReference type="Gene3D" id="2.60.220.30">
    <property type="match status" value="1"/>
</dbReference>
<dbReference type="Gene3D" id="3.30.565.10">
    <property type="entry name" value="Histidine kinase-like ATPase, C-terminal domain"/>
    <property type="match status" value="1"/>
</dbReference>
<feature type="compositionally biased region" description="Basic and acidic residues" evidence="1">
    <location>
        <begin position="3015"/>
        <end position="3030"/>
    </location>
</feature>
<feature type="compositionally biased region" description="Polar residues" evidence="1">
    <location>
        <begin position="5197"/>
        <end position="5212"/>
    </location>
</feature>
<feature type="compositionally biased region" description="Acidic residues" evidence="1">
    <location>
        <begin position="10"/>
        <end position="24"/>
    </location>
</feature>
<dbReference type="InterPro" id="IPR007842">
    <property type="entry name" value="HEPN_dom"/>
</dbReference>
<name>A0ABD0KMQ8_9CAEN</name>
<dbReference type="Proteomes" id="UP001519460">
    <property type="component" value="Unassembled WGS sequence"/>
</dbReference>
<sequence length="5435" mass="614674">MYDYRSEFSDSSDLDDSEAEDEDSPDRAHGHVFGFERPSLLQDLRNILHEYPDDGQIFKELVQNAEDAGASMVQIFSVAEDEVPEMATRPQGASRPSFCTVFSGPGLCIYNDAMFTEEDWSGIRKLHTSVKAKDPLKVGRFGLGFKSVFHITDHPVIISGDSVMYMDPFKDEATAIYQMPLKALSSKENQTLKSLLVGVLHVLPQHSLTRKRFKGTLFWFPLRQAPSELSGTVYSRERVQQLKQALRSEVSVLPLFLKKIERVEVYSCLGHSPRGTSRDFSVSLTEDCLPSARETRHSFTSAITTQDRTCPKRSVAFASFLEIETDDGDIHTTRDQWMVVNFHHGLDDMSPELRTLCQSNPIRRPYVGVAARLNSQPEVLQGQLFCFLPLPPEKVSPTGLPVHVNGFFELSQNRRQVKWPSSGQGRESDPGDEPAMSDDALLWNQLLVSEVLPLAYVTLIKKLVCLDPREHRTQIPASHASPTTQHPVHGVYPPSLVYGACPNPERINYHWKPLLRPVYGQLASSEVFFASVKGGAWIRLEDSVVASFGKETDETKAAITEVYEACERNLVHLPHYLILGLEKAGFTPKQSDFPAGKYSTARPGDQYEVVCPEHVSDLMRTDDRWRRLSSGDKCKILHYLCRHGEPRLLDELEIIPLVDGTFCKPCKRLDDVVHVCRDSRDLKLLPGLEDRLCFVTQPEGLHDLLLKLARRIGMKPVDDAVFPKLLQQSIRTTFRSRTALLPLQDRWIRLVWHYLQDKSLTEYDHLPLLPCVQEDQLELRPLQGNYICEKLPGFPPASPSLSRALRHLGITVITSLPDFLHHDEVLHTRVQPASHMGLVKCLAKVAKGCSSVHVIADGFNHAASTEERQALVHCLHVECAVEGGQEAHWNESRTLLSLLQLFPAWPDNTRENRKGNTKKQKKGRASDLATTHISVSEEKRMTPEVKSQDLPRTVSFAPRLLDCSENSHRRLAERLGARETSVSDIYREMLTTLCTSTRAAGHIQFPQDEIIQFMSVFIQSPAFDDARLKELAKKIRFVPCSQSKDMRRPDELYDPEDDLLQELFLQEDRFPLDSFFRLDSSVLRNLRQLGLLGRSSILPAHLIETAMSIDRLCHTTKQTSVNRKAALRKSKALWRYLKQNGSQMNQETLEALSEYRCLPCVSAGNDRPQDYPKSVPLCPEPYRELAIARPREMNYFSALHVVGSVRPVAVEEVTLPHTFLAQPCPEDIIAHLQMVISKFSKTETRQFSVILYRIYTQLTSEDMDVHGQLSNMRCILNERAGTFHRPSEFWAREAADDLDLKPHRFLLPSSLSDEDLEDFFLSCGCRQRQDSAMLNDVLHEIQQKYQESSCSKEDCRKDFKLVVKILETLKKNADVEVGEVLLPVYTTQKNTLILRPARECTVAPDPQTIELLSEEEGLVFVHPDLHKHKDVALALGAIDLRSRTLTGVDNIDLEDKEYGQREALTTRLRNLLQEGYTDGFCVPKELLQNADDAGARVVKLLLDERENPDWRSGLITPELSSLQGPAIWAYNDAMFTDTDFTNICKLGGATKKEDCSKVGRFGLGFNAVYNLTEVPTVYSGTTMAMLDPHETYLEGKRGKKMNFNHLMNKVLLKRMPNQFRPFQGIFGCDVLNSEYKPFQGTLFRFPLRTEAQAERSEICKEAFSKHKQDEFIQSLMSKAGNLMLFLQNVQRLELYRLTKDCKEPSQAIRQMVVERQSDFSIQHPGQNILRHFLSRWKQTGPKDAPSVSQNVVDRVSITVQTPVKEKKKGKYQNQSDEQKCRFHIVWATGVREAWQIVRTQREEGFVPLAAIAVPLDHEYRVLPILQCPEGFYRTGHLFCFLPLAKEASTSCLPVHINAPFALTSDRRRLLTQTEDDITQLLGARWNAALFSDAIPRAYLASLHKLESANPNRPDYYSLWPHRLSMMTEEQNFYRQFTHHFYALLVTEDYEIFPHEDGWVAFSAAWFFDPEFKETDVGKVAFRVLQEFWRETEWKTWGVLVDVPHNIVQNIRDSGQRDALQQREITEVEFFTEVLFPRLSGDEGSALDVHDRNLLVLHALMSDNAQLQDLVKCHPCIPCQPDGSLNLPSRLVNPYGSVAKLFEVDDGRFPQKDNGVDFCSHSALSRLHRLGMVKDRLPWEDLLERANSVKAVFITNRDTAMKRCDALVNYFVYVAGELSGPQKEALSTVKFLPVMPRPKEWPFPWFGEGQDFVEPRNAYGKSLLELVACQAAVIDEKRLELSPTHMHRLETLGVTTSAFKTTALLTEIVTEQLIRISQSASDLSADSRRTLDNTCKKIYKYLNTVCETKGEGRDLREWLCRLETEAVVWTQHGFQRADKTAFYVSHDCTPYLFSLDSSARLVRTFLKELGVKEKFAVEDALCVLESIRLDKTSDLAEKDVKLINNLALLLAEALASERKPSLDDAQTLRVHLPDRHGRLRPVSDLCLDDCDWVTESASMHFLHPMISEHLAVVFGVRTKRQHDEDEFTSEFGQCEPLTRRINRLLEGYTRDCTIFKELLQNADDAGATEVRFVKDFRRHPVERVLNDGWKEIMGPALCVYNDASFSQKDMKGIQALGEGSKEEEFLKTGRYGVGFNAVYNLTDTPCFWTRVDGQGETVCLLDPNRFVVRQGRQPGMRLHITDRFHSDYSDMLRPFILTGQGNTKTQTGTVFRLPLRTSDQAMRSSIQQSRVTETEIEKLLSDFQLDMRECLLFLTNVKKIGVYSVRADGVVEQDYGTHLTADERTVQENMNFSEHVRHEADKLKIKGQGQGLMDFQLREITAHVHLSDTKGLKEDWLVVNRFGLANTGSLPEQLQQSKFVRKHRLLPIGGVAICISDINQDVESSEDVVTGVTESQATATKEALSGSLPAPSRSTAKTSTAPLAHNKTPSMRDDAQGMRPFHAYCMLPLPVITGLPVHVNGRFALDHETRLNIDTRPDSGLAAWNHLLASRVIVPAYISALKEIRSTCFSRELSDVETTESAQVQEQQPCEGASGGGKASGRRRRNRRRKSPKLKKATDTEAEQAKTDVKLRSAHTNRLDSTMRQYSRLFPVQMQNSDAFWQSLVATLYQELAASEADVFPVLRKDLGQLLWVPAVKSHGFAGYFWNLPDDQIILKDILRRLNMNIVEHSSLIYEEFQKSNITCVSLVNKENVIEFLLSCRTDTGNTDACSIKNLPQRVENTPFQTTENVSKVFEFIADHVQTLRGLPLSLRSSGRLHYFHPNSPTICSDFFSLLPGSSDVFLHEDLLSFVRRHTGDDCPHFIKQLDIPAFESMLPDSLSRVTFGSGNICTLREGGETLPNMKWIWNCWRFLHQFGEEAVGVTECLSSWSLIPVHDKGKIKLFPLRERDHVVFIPDTETQIESESSEKLVIMSLRKLPLNLLSTDWVPPQNIATKLVASINNPRALLTALTRTSLEKHSLGLSDAAYLLDFFYRRIDCRLFSTEVRRLPLFENSDGELISVEDGCTVVCLPLGVPTDGLSEWASGCTVTILKDRQRLHELFEQLHFMMPSALEFYTNFLLPRIACLPSAAILRQMKHIKKTFSLQGDDSKPLLQQLRKATFIKRADGKMCAASSFYTPSYVVFQAMLTKNDFPPHPYDGFEWRSFLEKIGLTTTVSPDLFLTFAKQVETRGKSEVTQRLKDQSKILSRCLLETRTLWKDYSFLEKLKSLRFLLPMTLREHDDGILLQKIHQGFPAPSLLSFADGCSTTHAYLVWTSACLLHPNADPLLHKLPEDVCEQIGFSPHPYHETVLKHLQNICRSLSRRTPKGKCLVNELEDTELSVLQKIMEALYTILDGFHEEELRCLKAQPVIFHRTEKAMFNADQVVVNIYGNQQVSGHLVKAPEELGKFFPLFRRLGTCEEPVADHYAKTLEKLHHISEGKDLDPNELALVGSCVDNLFNLLKAKSGENSSLSVNTLFLPAYFIGIESDERDRFRRVRLMDSRKLILEVTDFQTRRIKTVIDDLAVFVGFEALKLPGRDLYLETNCLLSDVYRMKLWNDVVKDTVSDSCRTLAFEDDDTRILQERLREPVFVRAVLRLINHKRRIKGTPFPDEDRKDTEKRLLAISILKATELVTILTKDGVVLPKTERRTDFKLEQGTVEDAGQEQRKVKTTLLVSADQDFNAECKNRKLTRWLHKTVTMAVGEDPGELLDQCIEDPHGAQDLLDQEEIHPLHWKSVEVFPSPGTLFPKNMYFLLDNGFYDFKVGDLIESEERPHEDARTKQMSRRYKIDIGKGRFKQVGACELYKIIRRVHHTSLLPSAGDSTRSQSEPMIDNDDDLEAVVDDLRKQLRDVWQDTLGFPSVRDRKRVVKRLILKWHPDKNHGREEFCTKVFQSIQQIVADLDWDIGGFGRAEGNGRQYEDFFDRMYKRGRSYADCSKAYSQSARPTPPWESRFDYYPSAHFDAFSSWAANRQPGEGRRWMRQAVQDLRAAQFLLAGGDAGMYSWVCYLAHQAAEKVLTGLLYTRDANQLKVTHNADILHLARLSSDARLQNLAHSLNEAVGSSKRMRYPDLRDFPRIPSEMYGENEANLACCLAQLIIDRAEQLGNPTPSPSSGSTRFKFHPRESPETKPSTDQASPDSSLRAQGVETADDAGEKVRAETTETSDPDPSSDAALRGSLRRESDTGVDIMPNEGTDESEECVAQAESAPSSLSTPSPRSISLELTIPLSDPDTETEYESDDTDFTPAGNETSDRLLSLDKDMGVLDENLLTSYTAASATQTEADHGQDAPLPICSPHWQASACFSSTGGSLRSRGSDVIMHVPPDAVERDEYVTVRVAVCANVDHVYRVLELSEEEYIASPLVEYWAGHDFRFKRPVRIHLPHALPPNPPLHLVRVYRVTRRHDGHLVVTRLRPGEKPVNTDMPRGDDSDANQNEGPHDHADEGHEQPGAAASMPSARGSDSAWSTTGTLIPLDSDDTASFQLSSDGQLYVTTEHFSGYVCTYCRLQQRPPTLTIIASGERKRSQPGRQTARVKVHIGDKSLFISDFRKEHGIGDVIGRDTLDLLAELDGSKIYMRLEIAENESVHWKHTLRGSGCPMHAIVQCRPVDSVVTCDNSGCRRSGRSPSPLGFTWSLETVPTADLTLTSVLRCVVDICHTLRGASPSWGFCDNDQTNQTTIDVELSDTDPTSREQMQQRLMELDAAQLAIVVEEISQNQIQRRGLLDDQYKREMTQICMDCDDPAKVLAAVVGVLRSETRSQGCETSNPQQNTRGGTHPCSAHAHTHATPTSMNDQTARNVNTHLTYQNDLFLSNWPTLESHRSGAQSRDSRHQRSGDHRRPGRISPPFASPRSDTDRKTVWTNSAVAESPVQARPPVSFEQNLLVANASCSDASSSRTLQGVTVQDDRQAWFDAQPTEAAMQAQGANILEEQKNNHRAAPTETPIGGAGREQARHAQRVEHEPGQMAFAELSHDVREEVSLLEVVNLSSEDSSDDTS</sequence>
<feature type="region of interest" description="Disordered" evidence="1">
    <location>
        <begin position="2859"/>
        <end position="2892"/>
    </location>
</feature>
<evidence type="ECO:0000256" key="1">
    <source>
        <dbReference type="SAM" id="MobiDB-lite"/>
    </source>
</evidence>
<feature type="region of interest" description="Disordered" evidence="1">
    <location>
        <begin position="5257"/>
        <end position="5296"/>
    </location>
</feature>
<dbReference type="Pfam" id="PF05168">
    <property type="entry name" value="HEPN"/>
    <property type="match status" value="1"/>
</dbReference>
<evidence type="ECO:0000313" key="4">
    <source>
        <dbReference type="Proteomes" id="UP001519460"/>
    </source>
</evidence>
<dbReference type="InterPro" id="IPR058210">
    <property type="entry name" value="SACS/Nov_dom"/>
</dbReference>
<dbReference type="EMBL" id="JACVVK020000153">
    <property type="protein sequence ID" value="KAK7488211.1"/>
    <property type="molecule type" value="Genomic_DNA"/>
</dbReference>
<feature type="region of interest" description="Disordered" evidence="1">
    <location>
        <begin position="4851"/>
        <end position="4909"/>
    </location>
</feature>
<feature type="compositionally biased region" description="Basic and acidic residues" evidence="1">
    <location>
        <begin position="5389"/>
        <end position="5401"/>
    </location>
</feature>
<feature type="compositionally biased region" description="Basic residues" evidence="1">
    <location>
        <begin position="2999"/>
        <end position="3014"/>
    </location>
</feature>
<dbReference type="Gene3D" id="1.10.287.110">
    <property type="entry name" value="DnaJ domain"/>
    <property type="match status" value="1"/>
</dbReference>
<feature type="compositionally biased region" description="Basic and acidic residues" evidence="1">
    <location>
        <begin position="4876"/>
        <end position="4886"/>
    </location>
</feature>
<feature type="compositionally biased region" description="Acidic residues" evidence="1">
    <location>
        <begin position="4671"/>
        <end position="4683"/>
    </location>
</feature>
<dbReference type="SMART" id="SM00748">
    <property type="entry name" value="HEPN"/>
    <property type="match status" value="1"/>
</dbReference>
<evidence type="ECO:0000259" key="2">
    <source>
        <dbReference type="PROSITE" id="PS51145"/>
    </source>
</evidence>
<feature type="region of interest" description="Disordered" evidence="1">
    <location>
        <begin position="5379"/>
        <end position="5402"/>
    </location>
</feature>
<feature type="region of interest" description="Disordered" evidence="1">
    <location>
        <begin position="907"/>
        <end position="927"/>
    </location>
</feature>
<dbReference type="InterPro" id="IPR036890">
    <property type="entry name" value="HATPase_C_sf"/>
</dbReference>
<feature type="region of interest" description="Disordered" evidence="1">
    <location>
        <begin position="1"/>
        <end position="32"/>
    </location>
</feature>
<protein>
    <recommendedName>
        <fullName evidence="2">ZU5 domain-containing protein</fullName>
    </recommendedName>
</protein>
<feature type="region of interest" description="Disordered" evidence="1">
    <location>
        <begin position="4544"/>
        <end position="4690"/>
    </location>
</feature>
<dbReference type="SUPFAM" id="SSF81593">
    <property type="entry name" value="Nucleotidyltransferase substrate binding subunit/domain"/>
    <property type="match status" value="1"/>
</dbReference>
<feature type="region of interest" description="Disordered" evidence="1">
    <location>
        <begin position="415"/>
        <end position="435"/>
    </location>
</feature>
<accession>A0ABD0KMQ8</accession>
<feature type="compositionally biased region" description="Basic and acidic residues" evidence="1">
    <location>
        <begin position="5266"/>
        <end position="5277"/>
    </location>
</feature>
<dbReference type="InterPro" id="IPR000906">
    <property type="entry name" value="ZU5_dom"/>
</dbReference>
<proteinExistence type="predicted"/>
<reference evidence="3 4" key="1">
    <citation type="journal article" date="2023" name="Sci. Data">
        <title>Genome assembly of the Korean intertidal mud-creeper Batillaria attramentaria.</title>
        <authorList>
            <person name="Patra A.K."/>
            <person name="Ho P.T."/>
            <person name="Jun S."/>
            <person name="Lee S.J."/>
            <person name="Kim Y."/>
            <person name="Won Y.J."/>
        </authorList>
    </citation>
    <scope>NUCLEOTIDE SEQUENCE [LARGE SCALE GENOMIC DNA]</scope>
    <source>
        <strain evidence="3">Wonlab-2016</strain>
    </source>
</reference>
<dbReference type="SUPFAM" id="SSF55874">
    <property type="entry name" value="ATPase domain of HSP90 chaperone/DNA topoisomerase II/histidine kinase"/>
    <property type="match status" value="3"/>
</dbReference>
<feature type="compositionally biased region" description="Low complexity" evidence="1">
    <location>
        <begin position="4647"/>
        <end position="4661"/>
    </location>
</feature>
<dbReference type="InterPro" id="IPR036869">
    <property type="entry name" value="J_dom_sf"/>
</dbReference>
<dbReference type="Gene3D" id="1.20.120.330">
    <property type="entry name" value="Nucleotidyltransferases domain 2"/>
    <property type="match status" value="1"/>
</dbReference>
<feature type="region of interest" description="Disordered" evidence="1">
    <location>
        <begin position="2978"/>
        <end position="3033"/>
    </location>
</feature>